<evidence type="ECO:0000313" key="1">
    <source>
        <dbReference type="EMBL" id="KAG0426039.1"/>
    </source>
</evidence>
<name>A0AC60PXN7_IXOPE</name>
<organism evidence="1 2">
    <name type="scientific">Ixodes persulcatus</name>
    <name type="common">Taiga tick</name>
    <dbReference type="NCBI Taxonomy" id="34615"/>
    <lineage>
        <taxon>Eukaryota</taxon>
        <taxon>Metazoa</taxon>
        <taxon>Ecdysozoa</taxon>
        <taxon>Arthropoda</taxon>
        <taxon>Chelicerata</taxon>
        <taxon>Arachnida</taxon>
        <taxon>Acari</taxon>
        <taxon>Parasitiformes</taxon>
        <taxon>Ixodida</taxon>
        <taxon>Ixodoidea</taxon>
        <taxon>Ixodidae</taxon>
        <taxon>Ixodinae</taxon>
        <taxon>Ixodes</taxon>
    </lineage>
</organism>
<protein>
    <submittedName>
        <fullName evidence="1">Uncharacterized protein</fullName>
    </submittedName>
</protein>
<dbReference type="Proteomes" id="UP000805193">
    <property type="component" value="Unassembled WGS sequence"/>
</dbReference>
<keyword evidence="2" id="KW-1185">Reference proteome</keyword>
<comment type="caution">
    <text evidence="1">The sequence shown here is derived from an EMBL/GenBank/DDBJ whole genome shotgun (WGS) entry which is preliminary data.</text>
</comment>
<reference evidence="1 2" key="1">
    <citation type="journal article" date="2020" name="Cell">
        <title>Large-Scale Comparative Analyses of Tick Genomes Elucidate Their Genetic Diversity and Vector Capacities.</title>
        <authorList>
            <consortium name="Tick Genome and Microbiome Consortium (TIGMIC)"/>
            <person name="Jia N."/>
            <person name="Wang J."/>
            <person name="Shi W."/>
            <person name="Du L."/>
            <person name="Sun Y."/>
            <person name="Zhan W."/>
            <person name="Jiang J.F."/>
            <person name="Wang Q."/>
            <person name="Zhang B."/>
            <person name="Ji P."/>
            <person name="Bell-Sakyi L."/>
            <person name="Cui X.M."/>
            <person name="Yuan T.T."/>
            <person name="Jiang B.G."/>
            <person name="Yang W.F."/>
            <person name="Lam T.T."/>
            <person name="Chang Q.C."/>
            <person name="Ding S.J."/>
            <person name="Wang X.J."/>
            <person name="Zhu J.G."/>
            <person name="Ruan X.D."/>
            <person name="Zhao L."/>
            <person name="Wei J.T."/>
            <person name="Ye R.Z."/>
            <person name="Que T.C."/>
            <person name="Du C.H."/>
            <person name="Zhou Y.H."/>
            <person name="Cheng J.X."/>
            <person name="Dai P.F."/>
            <person name="Guo W.B."/>
            <person name="Han X.H."/>
            <person name="Huang E.J."/>
            <person name="Li L.F."/>
            <person name="Wei W."/>
            <person name="Gao Y.C."/>
            <person name="Liu J.Z."/>
            <person name="Shao H.Z."/>
            <person name="Wang X."/>
            <person name="Wang C.C."/>
            <person name="Yang T.C."/>
            <person name="Huo Q.B."/>
            <person name="Li W."/>
            <person name="Chen H.Y."/>
            <person name="Chen S.E."/>
            <person name="Zhou L.G."/>
            <person name="Ni X.B."/>
            <person name="Tian J.H."/>
            <person name="Sheng Y."/>
            <person name="Liu T."/>
            <person name="Pan Y.S."/>
            <person name="Xia L.Y."/>
            <person name="Li J."/>
            <person name="Zhao F."/>
            <person name="Cao W.C."/>
        </authorList>
    </citation>
    <scope>NUCLEOTIDE SEQUENCE [LARGE SCALE GENOMIC DNA]</scope>
    <source>
        <strain evidence="1">Iper-2018</strain>
    </source>
</reference>
<accession>A0AC60PXN7</accession>
<sequence>MAPVFCKVFLFCLSPFFFGECAVPQVTYRMRTFRTKIDHFTFRSSDTFVMRYAVADQYWDSDGGPIFFYTGNENLIETFINNTGLMWEWAPEFKAMLVFAEHRFYGESMPFGNRSLESPHHLGYLSTDQVLADYADLIIHLKETVRGASDSPVVSFGGSYGGMLSAWIRIRYPHLVSASLASSAPVHMFPGLVPCSSLNRVLTETFRRESPICSATIRKSWAILEAKFSTVEGRKSIQEKFHLCQSLQEDDYVTFRDFLHDVYSNMALVNYADPSVFVTPLPGYPVKESCKLLTRSFVNDEAIVDAVSQVVNIFFNTTGTRGCNDINSFHDILYGVLVAWDFQGCTELVMPTCSDGLTDMFYPLIWNVTETIQNCQQRFNVTPDLYKAVMTYGGRNMESASNIIFSNGDADPWAGVGLMESISDTVVAIVIPGAAHHYDLRFSTREEPLVVKAARSLEKKYIRDWIKKPKLEEAKARVLAKAIDSHPFFEYLF</sequence>
<gene>
    <name evidence="1" type="ORF">HPB47_026823</name>
</gene>
<evidence type="ECO:0000313" key="2">
    <source>
        <dbReference type="Proteomes" id="UP000805193"/>
    </source>
</evidence>
<proteinExistence type="predicted"/>
<dbReference type="EMBL" id="JABSTQ010009775">
    <property type="protein sequence ID" value="KAG0426039.1"/>
    <property type="molecule type" value="Genomic_DNA"/>
</dbReference>